<feature type="region of interest" description="Disordered" evidence="1">
    <location>
        <begin position="68"/>
        <end position="100"/>
    </location>
</feature>
<gene>
    <name evidence="2" type="ORF">EYF80_015421</name>
</gene>
<dbReference type="OrthoDB" id="9930623at2759"/>
<protein>
    <submittedName>
        <fullName evidence="2">Uncharacterized protein</fullName>
    </submittedName>
</protein>
<keyword evidence="3" id="KW-1185">Reference proteome</keyword>
<feature type="region of interest" description="Disordered" evidence="1">
    <location>
        <begin position="131"/>
        <end position="159"/>
    </location>
</feature>
<feature type="compositionally biased region" description="Basic and acidic residues" evidence="1">
    <location>
        <begin position="73"/>
        <end position="86"/>
    </location>
</feature>
<organism evidence="2 3">
    <name type="scientific">Liparis tanakae</name>
    <name type="common">Tanaka's snailfish</name>
    <dbReference type="NCBI Taxonomy" id="230148"/>
    <lineage>
        <taxon>Eukaryota</taxon>
        <taxon>Metazoa</taxon>
        <taxon>Chordata</taxon>
        <taxon>Craniata</taxon>
        <taxon>Vertebrata</taxon>
        <taxon>Euteleostomi</taxon>
        <taxon>Actinopterygii</taxon>
        <taxon>Neopterygii</taxon>
        <taxon>Teleostei</taxon>
        <taxon>Neoteleostei</taxon>
        <taxon>Acanthomorphata</taxon>
        <taxon>Eupercaria</taxon>
        <taxon>Perciformes</taxon>
        <taxon>Cottioidei</taxon>
        <taxon>Cottales</taxon>
        <taxon>Liparidae</taxon>
        <taxon>Liparis</taxon>
    </lineage>
</organism>
<sequence length="159" mass="17692">MYPASVFVAGLSLRIWQQRCTVEVASRRRPVSSATLWRAEEPPVEPTFLTHLCKCCVLIQAQSLVPLGQRTAPQDRDVQGEEKESQEQQQFRRQSHHPFDAAALGSLRCGRSSDSASSRCRDSDLRIRRGRGAATPLRSHFGNQSCKNDGNRIGAGMVE</sequence>
<name>A0A4Z2I8Q6_9TELE</name>
<dbReference type="AlphaFoldDB" id="A0A4Z2I8Q6"/>
<evidence type="ECO:0000313" key="3">
    <source>
        <dbReference type="Proteomes" id="UP000314294"/>
    </source>
</evidence>
<dbReference type="Proteomes" id="UP000314294">
    <property type="component" value="Unassembled WGS sequence"/>
</dbReference>
<reference evidence="2 3" key="1">
    <citation type="submission" date="2019-03" db="EMBL/GenBank/DDBJ databases">
        <title>First draft genome of Liparis tanakae, snailfish: a comprehensive survey of snailfish specific genes.</title>
        <authorList>
            <person name="Kim W."/>
            <person name="Song I."/>
            <person name="Jeong J.-H."/>
            <person name="Kim D."/>
            <person name="Kim S."/>
            <person name="Ryu S."/>
            <person name="Song J.Y."/>
            <person name="Lee S.K."/>
        </authorList>
    </citation>
    <scope>NUCLEOTIDE SEQUENCE [LARGE SCALE GENOMIC DNA]</scope>
    <source>
        <tissue evidence="2">Muscle</tissue>
    </source>
</reference>
<evidence type="ECO:0000256" key="1">
    <source>
        <dbReference type="SAM" id="MobiDB-lite"/>
    </source>
</evidence>
<accession>A0A4Z2I8Q6</accession>
<evidence type="ECO:0000313" key="2">
    <source>
        <dbReference type="EMBL" id="TNN74338.1"/>
    </source>
</evidence>
<dbReference type="EMBL" id="SRLO01000115">
    <property type="protein sequence ID" value="TNN74338.1"/>
    <property type="molecule type" value="Genomic_DNA"/>
</dbReference>
<comment type="caution">
    <text evidence="2">The sequence shown here is derived from an EMBL/GenBank/DDBJ whole genome shotgun (WGS) entry which is preliminary data.</text>
</comment>
<proteinExistence type="predicted"/>